<dbReference type="NCBIfam" id="TIGR01068">
    <property type="entry name" value="thioredoxin"/>
    <property type="match status" value="1"/>
</dbReference>
<dbReference type="Gene3D" id="3.40.30.10">
    <property type="entry name" value="Glutaredoxin"/>
    <property type="match status" value="1"/>
</dbReference>
<dbReference type="InterPro" id="IPR013766">
    <property type="entry name" value="Thioredoxin_domain"/>
</dbReference>
<evidence type="ECO:0000313" key="4">
    <source>
        <dbReference type="EMBL" id="KAL3788383.1"/>
    </source>
</evidence>
<feature type="chain" id="PRO_5044814417" description="Thioredoxin domain-containing protein" evidence="2">
    <location>
        <begin position="20"/>
        <end position="162"/>
    </location>
</feature>
<evidence type="ECO:0000256" key="1">
    <source>
        <dbReference type="ARBA" id="ARBA00023157"/>
    </source>
</evidence>
<dbReference type="PROSITE" id="PS51352">
    <property type="entry name" value="THIOREDOXIN_2"/>
    <property type="match status" value="1"/>
</dbReference>
<feature type="domain" description="Thioredoxin" evidence="3">
    <location>
        <begin position="21"/>
        <end position="162"/>
    </location>
</feature>
<keyword evidence="1" id="KW-1015">Disulfide bond</keyword>
<dbReference type="Proteomes" id="UP001516023">
    <property type="component" value="Unassembled WGS sequence"/>
</dbReference>
<feature type="signal peptide" evidence="2">
    <location>
        <begin position="1"/>
        <end position="19"/>
    </location>
</feature>
<comment type="caution">
    <text evidence="4">The sequence shown here is derived from an EMBL/GenBank/DDBJ whole genome shotgun (WGS) entry which is preliminary data.</text>
</comment>
<dbReference type="InterPro" id="IPR005746">
    <property type="entry name" value="Thioredoxin"/>
</dbReference>
<evidence type="ECO:0000259" key="3">
    <source>
        <dbReference type="PROSITE" id="PS51352"/>
    </source>
</evidence>
<reference evidence="4 5" key="1">
    <citation type="journal article" date="2020" name="G3 (Bethesda)">
        <title>Improved Reference Genome for Cyclotella cryptica CCMP332, a Model for Cell Wall Morphogenesis, Salinity Adaptation, and Lipid Production in Diatoms (Bacillariophyta).</title>
        <authorList>
            <person name="Roberts W.R."/>
            <person name="Downey K.M."/>
            <person name="Ruck E.C."/>
            <person name="Traller J.C."/>
            <person name="Alverson A.J."/>
        </authorList>
    </citation>
    <scope>NUCLEOTIDE SEQUENCE [LARGE SCALE GENOMIC DNA]</scope>
    <source>
        <strain evidence="4 5">CCMP332</strain>
    </source>
</reference>
<dbReference type="PANTHER" id="PTHR46115">
    <property type="entry name" value="THIOREDOXIN-LIKE PROTEIN 1"/>
    <property type="match status" value="1"/>
</dbReference>
<organism evidence="4 5">
    <name type="scientific">Cyclotella cryptica</name>
    <dbReference type="NCBI Taxonomy" id="29204"/>
    <lineage>
        <taxon>Eukaryota</taxon>
        <taxon>Sar</taxon>
        <taxon>Stramenopiles</taxon>
        <taxon>Ochrophyta</taxon>
        <taxon>Bacillariophyta</taxon>
        <taxon>Coscinodiscophyceae</taxon>
        <taxon>Thalassiosirophycidae</taxon>
        <taxon>Stephanodiscales</taxon>
        <taxon>Stephanodiscaceae</taxon>
        <taxon>Cyclotella</taxon>
    </lineage>
</organism>
<proteinExistence type="predicted"/>
<keyword evidence="2" id="KW-0732">Signal</keyword>
<dbReference type="EMBL" id="JABMIG020000157">
    <property type="protein sequence ID" value="KAL3788383.1"/>
    <property type="molecule type" value="Genomic_DNA"/>
</dbReference>
<accession>A0ABD3PK58</accession>
<dbReference type="PRINTS" id="PR00421">
    <property type="entry name" value="THIOREDOXIN"/>
</dbReference>
<dbReference type="CDD" id="cd02947">
    <property type="entry name" value="TRX_family"/>
    <property type="match status" value="1"/>
</dbReference>
<keyword evidence="5" id="KW-1185">Reference proteome</keyword>
<protein>
    <recommendedName>
        <fullName evidence="3">Thioredoxin domain-containing protein</fullName>
    </recommendedName>
</protein>
<gene>
    <name evidence="4" type="ORF">HJC23_009189</name>
</gene>
<dbReference type="PROSITE" id="PS00194">
    <property type="entry name" value="THIOREDOXIN_1"/>
    <property type="match status" value="1"/>
</dbReference>
<evidence type="ECO:0000313" key="5">
    <source>
        <dbReference type="Proteomes" id="UP001516023"/>
    </source>
</evidence>
<name>A0ABD3PK58_9STRA</name>
<sequence length="162" mass="17687">MKLLLLSLATNLFPIAAVSAPFQNRPVFGFTFPSHHTDSTTSCIESVFSLRGGEVHESGSLGDLESLIQSAALNDKLTVIDFTATWCGPCKMIAPIFKELAEIYGSQVQFIKVDVDDNPEAAQKYGVSAMPTFLFIKGGEVVDRLMGANSDRLKQLVEEWSL</sequence>
<dbReference type="InterPro" id="IPR017937">
    <property type="entry name" value="Thioredoxin_CS"/>
</dbReference>
<dbReference type="InterPro" id="IPR036249">
    <property type="entry name" value="Thioredoxin-like_sf"/>
</dbReference>
<dbReference type="AlphaFoldDB" id="A0ABD3PK58"/>
<evidence type="ECO:0000256" key="2">
    <source>
        <dbReference type="SAM" id="SignalP"/>
    </source>
</evidence>
<dbReference type="Pfam" id="PF00085">
    <property type="entry name" value="Thioredoxin"/>
    <property type="match status" value="1"/>
</dbReference>
<dbReference type="SUPFAM" id="SSF52833">
    <property type="entry name" value="Thioredoxin-like"/>
    <property type="match status" value="1"/>
</dbReference>